<keyword evidence="2" id="KW-0067">ATP-binding</keyword>
<keyword evidence="12" id="KW-1185">Reference proteome</keyword>
<dbReference type="PANTHER" id="PTHR47835">
    <property type="entry name" value="HFM1, ATP DEPENDENT DNA HELICASE HOMOLOG"/>
    <property type="match status" value="1"/>
</dbReference>
<evidence type="ECO:0000256" key="2">
    <source>
        <dbReference type="ARBA" id="ARBA00022806"/>
    </source>
</evidence>
<comment type="catalytic activity">
    <reaction evidence="5">
        <text>Couples ATP hydrolysis with the unwinding of duplex DNA by translocating in the 3'-5' direction.</text>
        <dbReference type="EC" id="5.6.2.4"/>
    </reaction>
</comment>
<accession>A0A9J6DGX1</accession>
<sequence>MQFHHHAEARHGGLVAQVSLGTVSTVSEAVEWLSYTYLFVRMRRNPLVYGLKGTALMEDPTLANYRRELVIHAAKELDKARMIRFEPRSESLDSTNLGRTASHFYIKHATMERFNEIMERRTLTEADALAAVSKAQEFDQLQRRFIMGRYASFTAAFKLKALDYVLEHGKRAAGRHFGVDEIQIRYWKKQRDMLMATNSTRWALCGPKSGKFPDIEKAVLKYVEDVQARLCSVIRHDTDAGVRSFPEAGNSHKGLPCQFWLDDTLHAAEWTVAGISNALDGTEDDPLWDREDTAGSDSDDTDASDASESE</sequence>
<dbReference type="InterPro" id="IPR052247">
    <property type="entry name" value="Meiotic_Crossover_Helicase"/>
</dbReference>
<reference evidence="11" key="1">
    <citation type="journal article" date="2020" name="Cell">
        <title>Large-Scale Comparative Analyses of Tick Genomes Elucidate Their Genetic Diversity and Vector Capacities.</title>
        <authorList>
            <consortium name="Tick Genome and Microbiome Consortium (TIGMIC)"/>
            <person name="Jia N."/>
            <person name="Wang J."/>
            <person name="Shi W."/>
            <person name="Du L."/>
            <person name="Sun Y."/>
            <person name="Zhan W."/>
            <person name="Jiang J.F."/>
            <person name="Wang Q."/>
            <person name="Zhang B."/>
            <person name="Ji P."/>
            <person name="Bell-Sakyi L."/>
            <person name="Cui X.M."/>
            <person name="Yuan T.T."/>
            <person name="Jiang B.G."/>
            <person name="Yang W.F."/>
            <person name="Lam T.T."/>
            <person name="Chang Q.C."/>
            <person name="Ding S.J."/>
            <person name="Wang X.J."/>
            <person name="Zhu J.G."/>
            <person name="Ruan X.D."/>
            <person name="Zhao L."/>
            <person name="Wei J.T."/>
            <person name="Ye R.Z."/>
            <person name="Que T.C."/>
            <person name="Du C.H."/>
            <person name="Zhou Y.H."/>
            <person name="Cheng J.X."/>
            <person name="Dai P.F."/>
            <person name="Guo W.B."/>
            <person name="Han X.H."/>
            <person name="Huang E.J."/>
            <person name="Li L.F."/>
            <person name="Wei W."/>
            <person name="Gao Y.C."/>
            <person name="Liu J.Z."/>
            <person name="Shao H.Z."/>
            <person name="Wang X."/>
            <person name="Wang C.C."/>
            <person name="Yang T.C."/>
            <person name="Huo Q.B."/>
            <person name="Li W."/>
            <person name="Chen H.Y."/>
            <person name="Chen S.E."/>
            <person name="Zhou L.G."/>
            <person name="Ni X.B."/>
            <person name="Tian J.H."/>
            <person name="Sheng Y."/>
            <person name="Liu T."/>
            <person name="Pan Y.S."/>
            <person name="Xia L.Y."/>
            <person name="Li J."/>
            <person name="Zhao F."/>
            <person name="Cao W.C."/>
        </authorList>
    </citation>
    <scope>NUCLEOTIDE SEQUENCE</scope>
    <source>
        <strain evidence="11">Rmic-2018</strain>
    </source>
</reference>
<dbReference type="InterPro" id="IPR036388">
    <property type="entry name" value="WH-like_DNA-bd_sf"/>
</dbReference>
<proteinExistence type="predicted"/>
<dbReference type="Gene3D" id="1.10.3380.10">
    <property type="entry name" value="Sec63 N-terminal domain-like domain"/>
    <property type="match status" value="1"/>
</dbReference>
<evidence type="ECO:0000259" key="10">
    <source>
        <dbReference type="Pfam" id="PF23445"/>
    </source>
</evidence>
<comment type="caution">
    <text evidence="11">The sequence shown here is derived from an EMBL/GenBank/DDBJ whole genome shotgun (WGS) entry which is preliminary data.</text>
</comment>
<dbReference type="EC" id="5.6.2.4" evidence="6"/>
<dbReference type="Pfam" id="PF23445">
    <property type="entry name" value="WHD_SNRNP200"/>
    <property type="match status" value="1"/>
</dbReference>
<keyword evidence="4" id="KW-0469">Meiosis</keyword>
<dbReference type="GO" id="GO:0043138">
    <property type="term" value="F:3'-5' DNA helicase activity"/>
    <property type="evidence" value="ECO:0007669"/>
    <property type="project" value="UniProtKB-EC"/>
</dbReference>
<feature type="domain" description="MER3 helicase-like winged helix" evidence="10">
    <location>
        <begin position="11"/>
        <end position="84"/>
    </location>
</feature>
<dbReference type="GO" id="GO:0016787">
    <property type="term" value="F:hydrolase activity"/>
    <property type="evidence" value="ECO:0007669"/>
    <property type="project" value="UniProtKB-KW"/>
</dbReference>
<dbReference type="EMBL" id="JABSTU010000009">
    <property type="protein sequence ID" value="KAH8021389.1"/>
    <property type="molecule type" value="Genomic_DNA"/>
</dbReference>
<dbReference type="Gene3D" id="1.10.10.10">
    <property type="entry name" value="Winged helix-like DNA-binding domain superfamily/Winged helix DNA-binding domain"/>
    <property type="match status" value="1"/>
</dbReference>
<dbReference type="Gene3D" id="1.10.10.60">
    <property type="entry name" value="Homeodomain-like"/>
    <property type="match status" value="1"/>
</dbReference>
<dbReference type="VEuPathDB" id="VectorBase:LOC119175108"/>
<name>A0A9J6DGX1_RHIMP</name>
<dbReference type="GO" id="GO:0051321">
    <property type="term" value="P:meiotic cell cycle"/>
    <property type="evidence" value="ECO:0007669"/>
    <property type="project" value="UniProtKB-KW"/>
</dbReference>
<evidence type="ECO:0000256" key="7">
    <source>
        <dbReference type="ARBA" id="ARBA00048988"/>
    </source>
</evidence>
<evidence type="ECO:0000256" key="6">
    <source>
        <dbReference type="ARBA" id="ARBA00034808"/>
    </source>
</evidence>
<dbReference type="PANTHER" id="PTHR47835:SF3">
    <property type="entry name" value="HELICASE FOR MEIOSIS 1"/>
    <property type="match status" value="1"/>
</dbReference>
<keyword evidence="1" id="KW-0378">Hydrolase</keyword>
<organism evidence="11 12">
    <name type="scientific">Rhipicephalus microplus</name>
    <name type="common">Cattle tick</name>
    <name type="synonym">Boophilus microplus</name>
    <dbReference type="NCBI Taxonomy" id="6941"/>
    <lineage>
        <taxon>Eukaryota</taxon>
        <taxon>Metazoa</taxon>
        <taxon>Ecdysozoa</taxon>
        <taxon>Arthropoda</taxon>
        <taxon>Chelicerata</taxon>
        <taxon>Arachnida</taxon>
        <taxon>Acari</taxon>
        <taxon>Parasitiformes</taxon>
        <taxon>Ixodida</taxon>
        <taxon>Ixodoidea</taxon>
        <taxon>Ixodidae</taxon>
        <taxon>Rhipicephalinae</taxon>
        <taxon>Rhipicephalus</taxon>
        <taxon>Boophilus</taxon>
    </lineage>
</organism>
<dbReference type="InterPro" id="IPR057842">
    <property type="entry name" value="WH_MER3"/>
</dbReference>
<evidence type="ECO:0000256" key="4">
    <source>
        <dbReference type="ARBA" id="ARBA00023254"/>
    </source>
</evidence>
<evidence type="ECO:0000256" key="5">
    <source>
        <dbReference type="ARBA" id="ARBA00034617"/>
    </source>
</evidence>
<evidence type="ECO:0000259" key="9">
    <source>
        <dbReference type="Pfam" id="PF02889"/>
    </source>
</evidence>
<dbReference type="InterPro" id="IPR036390">
    <property type="entry name" value="WH_DNA-bd_sf"/>
</dbReference>
<dbReference type="InterPro" id="IPR004179">
    <property type="entry name" value="Sec63-dom"/>
</dbReference>
<feature type="region of interest" description="Disordered" evidence="8">
    <location>
        <begin position="278"/>
        <end position="310"/>
    </location>
</feature>
<reference evidence="11" key="2">
    <citation type="submission" date="2021-09" db="EMBL/GenBank/DDBJ databases">
        <authorList>
            <person name="Jia N."/>
            <person name="Wang J."/>
            <person name="Shi W."/>
            <person name="Du L."/>
            <person name="Sun Y."/>
            <person name="Zhan W."/>
            <person name="Jiang J."/>
            <person name="Wang Q."/>
            <person name="Zhang B."/>
            <person name="Ji P."/>
            <person name="Sakyi L.B."/>
            <person name="Cui X."/>
            <person name="Yuan T."/>
            <person name="Jiang B."/>
            <person name="Yang W."/>
            <person name="Lam T.T.-Y."/>
            <person name="Chang Q."/>
            <person name="Ding S."/>
            <person name="Wang X."/>
            <person name="Zhu J."/>
            <person name="Ruan X."/>
            <person name="Zhao L."/>
            <person name="Wei J."/>
            <person name="Que T."/>
            <person name="Du C."/>
            <person name="Cheng J."/>
            <person name="Dai P."/>
            <person name="Han X."/>
            <person name="Huang E."/>
            <person name="Gao Y."/>
            <person name="Liu J."/>
            <person name="Shao H."/>
            <person name="Ye R."/>
            <person name="Li L."/>
            <person name="Wei W."/>
            <person name="Wang X."/>
            <person name="Wang C."/>
            <person name="Huo Q."/>
            <person name="Li W."/>
            <person name="Guo W."/>
            <person name="Chen H."/>
            <person name="Chen S."/>
            <person name="Zhou L."/>
            <person name="Zhou L."/>
            <person name="Ni X."/>
            <person name="Tian J."/>
            <person name="Zhou Y."/>
            <person name="Sheng Y."/>
            <person name="Liu T."/>
            <person name="Pan Y."/>
            <person name="Xia L."/>
            <person name="Li J."/>
            <person name="Zhao F."/>
            <person name="Cao W."/>
        </authorList>
    </citation>
    <scope>NUCLEOTIDE SEQUENCE</scope>
    <source>
        <strain evidence="11">Rmic-2018</strain>
        <tissue evidence="11">Larvae</tissue>
    </source>
</reference>
<keyword evidence="3" id="KW-0413">Isomerase</keyword>
<dbReference type="Pfam" id="PF02889">
    <property type="entry name" value="Sec63"/>
    <property type="match status" value="1"/>
</dbReference>
<evidence type="ECO:0000256" key="1">
    <source>
        <dbReference type="ARBA" id="ARBA00022801"/>
    </source>
</evidence>
<keyword evidence="2" id="KW-0547">Nucleotide-binding</keyword>
<feature type="compositionally biased region" description="Acidic residues" evidence="8">
    <location>
        <begin position="297"/>
        <end position="310"/>
    </location>
</feature>
<evidence type="ECO:0000313" key="12">
    <source>
        <dbReference type="Proteomes" id="UP000821866"/>
    </source>
</evidence>
<evidence type="ECO:0000313" key="11">
    <source>
        <dbReference type="EMBL" id="KAH8021389.1"/>
    </source>
</evidence>
<evidence type="ECO:0000256" key="3">
    <source>
        <dbReference type="ARBA" id="ARBA00023235"/>
    </source>
</evidence>
<dbReference type="FunFam" id="1.10.10.10:FF:000024">
    <property type="entry name" value="U5 small nuclear ribonucleoprotein helicase"/>
    <property type="match status" value="1"/>
</dbReference>
<dbReference type="SUPFAM" id="SSF46785">
    <property type="entry name" value="Winged helix' DNA-binding domain"/>
    <property type="match status" value="1"/>
</dbReference>
<dbReference type="Proteomes" id="UP000821866">
    <property type="component" value="Chromosome 7"/>
</dbReference>
<comment type="catalytic activity">
    <reaction evidence="7">
        <text>ATP + H2O = ADP + phosphate + H(+)</text>
        <dbReference type="Rhea" id="RHEA:13065"/>
        <dbReference type="ChEBI" id="CHEBI:15377"/>
        <dbReference type="ChEBI" id="CHEBI:15378"/>
        <dbReference type="ChEBI" id="CHEBI:30616"/>
        <dbReference type="ChEBI" id="CHEBI:43474"/>
        <dbReference type="ChEBI" id="CHEBI:456216"/>
        <dbReference type="EC" id="5.6.2.4"/>
    </reaction>
</comment>
<protein>
    <recommendedName>
        <fullName evidence="6">DNA 3'-5' helicase</fullName>
        <ecNumber evidence="6">5.6.2.4</ecNumber>
    </recommendedName>
</protein>
<dbReference type="AlphaFoldDB" id="A0A9J6DGX1"/>
<feature type="domain" description="SEC63" evidence="9">
    <location>
        <begin position="94"/>
        <end position="144"/>
    </location>
</feature>
<evidence type="ECO:0000256" key="8">
    <source>
        <dbReference type="SAM" id="MobiDB-lite"/>
    </source>
</evidence>
<keyword evidence="2" id="KW-0347">Helicase</keyword>
<gene>
    <name evidence="11" type="ORF">HPB51_015569</name>
</gene>